<reference evidence="3" key="1">
    <citation type="submission" date="2015-08" db="UniProtKB">
        <authorList>
            <consortium name="WormBaseParasite"/>
        </authorList>
    </citation>
    <scope>IDENTIFICATION</scope>
</reference>
<name>A0A0K0E9P0_STRER</name>
<feature type="signal peptide" evidence="1">
    <location>
        <begin position="1"/>
        <end position="21"/>
    </location>
</feature>
<evidence type="ECO:0000313" key="4">
    <source>
        <dbReference type="WBParaSite" id="TCONS_00003568.p1"/>
    </source>
</evidence>
<dbReference type="Proteomes" id="UP000035681">
    <property type="component" value="Unplaced"/>
</dbReference>
<dbReference type="WBParaSite" id="SSTP_0000622200.1">
    <property type="protein sequence ID" value="SSTP_0000622200.1"/>
    <property type="gene ID" value="SSTP_0000622200"/>
</dbReference>
<keyword evidence="2" id="KW-1185">Reference proteome</keyword>
<evidence type="ECO:0000313" key="3">
    <source>
        <dbReference type="WBParaSite" id="SSTP_0000622200.1"/>
    </source>
</evidence>
<dbReference type="WBParaSite" id="TCONS_00003568.p1">
    <property type="protein sequence ID" value="TCONS_00003568.p1"/>
    <property type="gene ID" value="XLOC_003311"/>
</dbReference>
<accession>A0A0K0E9P0</accession>
<dbReference type="AlphaFoldDB" id="A0A0K0E9P0"/>
<evidence type="ECO:0000256" key="1">
    <source>
        <dbReference type="SAM" id="SignalP"/>
    </source>
</evidence>
<evidence type="ECO:0000313" key="2">
    <source>
        <dbReference type="Proteomes" id="UP000035681"/>
    </source>
</evidence>
<feature type="chain" id="PRO_5005327697" evidence="1">
    <location>
        <begin position="22"/>
        <end position="433"/>
    </location>
</feature>
<sequence>MITIKLKFIILLLFVLSYINGNEYCSTLVLCKYEVQKQFQLCIKNVLKLFLETNNFPENYIDAIKCKKNAQFFEKLQINNPIITKHNETLTCINNSTTFNLFTNATKLKCSILTTEIKNKYIFKPIGKLTFEECLDQKIIADERCEIIEECCTSINKCNSFYDKLNQQKYKEMFNAKSQILKNCFYSHKIALANPETILSTNNNKTLEVVNVLITKNDTQLNINKNQIISNNNTKVNNIIKKEKIVKKQLSKKKKKSRKLKKKEHNKIFSTETKNKTIIDKKQKKSYKLDIDVARKVFASWGCNSVDILSSLINVFIQKCSQVQNKNLKNDNVKMPTIESIENVLRKDQKILTAHCVREHKEFGGKCSDETSISPYKTIGDNIQFCRNYDILDSYKEVLDSKNNTEDCHIKYSKYKLHLYKLKNCCLWNFKKN</sequence>
<organism evidence="3">
    <name type="scientific">Strongyloides stercoralis</name>
    <name type="common">Threadworm</name>
    <dbReference type="NCBI Taxonomy" id="6248"/>
    <lineage>
        <taxon>Eukaryota</taxon>
        <taxon>Metazoa</taxon>
        <taxon>Ecdysozoa</taxon>
        <taxon>Nematoda</taxon>
        <taxon>Chromadorea</taxon>
        <taxon>Rhabditida</taxon>
        <taxon>Tylenchina</taxon>
        <taxon>Panagrolaimomorpha</taxon>
        <taxon>Strongyloidoidea</taxon>
        <taxon>Strongyloididae</taxon>
        <taxon>Strongyloides</taxon>
    </lineage>
</organism>
<proteinExistence type="predicted"/>
<protein>
    <submittedName>
        <fullName evidence="4">DUF19 domain-containing protein</fullName>
    </submittedName>
</protein>
<keyword evidence="1" id="KW-0732">Signal</keyword>